<accession>A0A2P6RU38</accession>
<evidence type="ECO:0000313" key="2">
    <source>
        <dbReference type="EMBL" id="PRQ49943.1"/>
    </source>
</evidence>
<dbReference type="Gramene" id="PRQ49943">
    <property type="protein sequence ID" value="PRQ49943"/>
    <property type="gene ID" value="RchiOBHm_Chr2g0127581"/>
</dbReference>
<dbReference type="PANTHER" id="PTHR33270">
    <property type="entry name" value="BNAC05G50380D PROTEIN"/>
    <property type="match status" value="1"/>
</dbReference>
<name>A0A2P6RU38_ROSCH</name>
<evidence type="ECO:0000313" key="3">
    <source>
        <dbReference type="Proteomes" id="UP000238479"/>
    </source>
</evidence>
<organism evidence="2 3">
    <name type="scientific">Rosa chinensis</name>
    <name type="common">China rose</name>
    <dbReference type="NCBI Taxonomy" id="74649"/>
    <lineage>
        <taxon>Eukaryota</taxon>
        <taxon>Viridiplantae</taxon>
        <taxon>Streptophyta</taxon>
        <taxon>Embryophyta</taxon>
        <taxon>Tracheophyta</taxon>
        <taxon>Spermatophyta</taxon>
        <taxon>Magnoliopsida</taxon>
        <taxon>eudicotyledons</taxon>
        <taxon>Gunneridae</taxon>
        <taxon>Pentapetalae</taxon>
        <taxon>rosids</taxon>
        <taxon>fabids</taxon>
        <taxon>Rosales</taxon>
        <taxon>Rosaceae</taxon>
        <taxon>Rosoideae</taxon>
        <taxon>Rosoideae incertae sedis</taxon>
        <taxon>Rosa</taxon>
    </lineage>
</organism>
<comment type="caution">
    <text evidence="2">The sequence shown here is derived from an EMBL/GenBank/DDBJ whole genome shotgun (WGS) entry which is preliminary data.</text>
</comment>
<dbReference type="PANTHER" id="PTHR33270:SF18">
    <property type="entry name" value="OS02G0324700 PROTEIN"/>
    <property type="match status" value="1"/>
</dbReference>
<protein>
    <recommendedName>
        <fullName evidence="1">DUF7054 domain-containing protein</fullName>
    </recommendedName>
</protein>
<dbReference type="OrthoDB" id="1164016at2759"/>
<dbReference type="AlphaFoldDB" id="A0A2P6RU38"/>
<feature type="domain" description="DUF7054" evidence="1">
    <location>
        <begin position="15"/>
        <end position="98"/>
    </location>
</feature>
<keyword evidence="3" id="KW-1185">Reference proteome</keyword>
<sequence>MLLYKQKPKETKGDNMMLISISVVGSTGPFRFVVNKKELVAAVLQRALKSYARLGRLPVLGSDLKEFVLYCSTAAGVDALSPWETIGSRGAVNNFILCKKPPTTQPLPLAAASDKKKSLIKGWINKSFNLNIYSH</sequence>
<dbReference type="InterPro" id="IPR055482">
    <property type="entry name" value="DUF7054"/>
</dbReference>
<dbReference type="InterPro" id="IPR040358">
    <property type="entry name" value="At4g22758-like"/>
</dbReference>
<reference evidence="2 3" key="1">
    <citation type="journal article" date="2018" name="Nat. Genet.">
        <title>The Rosa genome provides new insights in the design of modern roses.</title>
        <authorList>
            <person name="Bendahmane M."/>
        </authorList>
    </citation>
    <scope>NUCLEOTIDE SEQUENCE [LARGE SCALE GENOMIC DNA]</scope>
    <source>
        <strain evidence="3">cv. Old Blush</strain>
    </source>
</reference>
<dbReference type="STRING" id="74649.A0A2P6RU38"/>
<dbReference type="EMBL" id="PDCK01000040">
    <property type="protein sequence ID" value="PRQ49943.1"/>
    <property type="molecule type" value="Genomic_DNA"/>
</dbReference>
<proteinExistence type="predicted"/>
<dbReference type="Proteomes" id="UP000238479">
    <property type="component" value="Chromosome 2"/>
</dbReference>
<gene>
    <name evidence="2" type="ORF">RchiOBHm_Chr2g0127581</name>
</gene>
<dbReference type="OMA" id="KRNVHEK"/>
<dbReference type="Pfam" id="PF23156">
    <property type="entry name" value="DUF7054"/>
    <property type="match status" value="1"/>
</dbReference>
<evidence type="ECO:0000259" key="1">
    <source>
        <dbReference type="Pfam" id="PF23156"/>
    </source>
</evidence>